<dbReference type="InterPro" id="IPR012337">
    <property type="entry name" value="RNaseH-like_sf"/>
</dbReference>
<sequence>SLEDKNTTLNSVLAQHFKGEINQARIKLICLFITALCKVKTINYDRLASAFDTKAAKGSSYRRVQRFMSGFDLPMKAISSLIFILLPEKENLTLVLDRTNWKFGTKNINILMLGVSYKNVAFPLMFAMLDKRGNSGTQERIGLVNKYLDWFGAHTIDCLLADREFIGGDWLAFLNDNQIRYHIRIRNNFKVYSFQKQAEVPVFWLFNHLKMNELYHCPKIARLHGQLCYLSGCKTIDREGKKEFLVLVSFNKPEQAMMAYKQRWQVETLFKALKSSGFNIEATHVTDQKRLERLFLLTMIAFVWCYRIGDHLDQHVRKIELK</sequence>
<feature type="non-terminal residue" evidence="2">
    <location>
        <position position="1"/>
    </location>
</feature>
<dbReference type="GO" id="GO:0003677">
    <property type="term" value="F:DNA binding"/>
    <property type="evidence" value="ECO:0007669"/>
    <property type="project" value="InterPro"/>
</dbReference>
<dbReference type="RefSeq" id="WP_157569922.1">
    <property type="nucleotide sequence ID" value="NZ_WPIK01000054.1"/>
</dbReference>
<dbReference type="EMBL" id="WPIK01000054">
    <property type="protein sequence ID" value="MVN23550.1"/>
    <property type="molecule type" value="Genomic_DNA"/>
</dbReference>
<dbReference type="Gene3D" id="3.90.350.10">
    <property type="entry name" value="Transposase Inhibitor Protein From Tn5, Chain A, domain 1"/>
    <property type="match status" value="1"/>
</dbReference>
<dbReference type="GO" id="GO:0006313">
    <property type="term" value="P:DNA transposition"/>
    <property type="evidence" value="ECO:0007669"/>
    <property type="project" value="InterPro"/>
</dbReference>
<dbReference type="SUPFAM" id="SSF53098">
    <property type="entry name" value="Ribonuclease H-like"/>
    <property type="match status" value="1"/>
</dbReference>
<feature type="non-terminal residue" evidence="2">
    <location>
        <position position="322"/>
    </location>
</feature>
<evidence type="ECO:0000313" key="2">
    <source>
        <dbReference type="EMBL" id="MVN23550.1"/>
    </source>
</evidence>
<name>A0A7K1T2K9_9SPHI</name>
<evidence type="ECO:0000259" key="1">
    <source>
        <dbReference type="Pfam" id="PF01609"/>
    </source>
</evidence>
<protein>
    <submittedName>
        <fullName evidence="2">IS4 family transposase</fullName>
    </submittedName>
</protein>
<feature type="domain" description="Transposase IS4-like" evidence="1">
    <location>
        <begin position="148"/>
        <end position="303"/>
    </location>
</feature>
<proteinExistence type="predicted"/>
<evidence type="ECO:0000313" key="3">
    <source>
        <dbReference type="Proteomes" id="UP000462014"/>
    </source>
</evidence>
<dbReference type="InterPro" id="IPR047658">
    <property type="entry name" value="IS4-like_transpos"/>
</dbReference>
<dbReference type="NCBIfam" id="NF033591">
    <property type="entry name" value="transpos_IS4_2"/>
    <property type="match status" value="1"/>
</dbReference>
<dbReference type="Proteomes" id="UP000462014">
    <property type="component" value="Unassembled WGS sequence"/>
</dbReference>
<reference evidence="2 3" key="1">
    <citation type="submission" date="2019-12" db="EMBL/GenBank/DDBJ databases">
        <title>Mucilaginibacter sp. HMF7410 genome sequencing and assembly.</title>
        <authorList>
            <person name="Kang H."/>
            <person name="Cha I."/>
            <person name="Kim H."/>
            <person name="Joh K."/>
        </authorList>
    </citation>
    <scope>NUCLEOTIDE SEQUENCE [LARGE SCALE GENOMIC DNA]</scope>
    <source>
        <strain evidence="2 3">HMF7410</strain>
    </source>
</reference>
<comment type="caution">
    <text evidence="2">The sequence shown here is derived from an EMBL/GenBank/DDBJ whole genome shotgun (WGS) entry which is preliminary data.</text>
</comment>
<organism evidence="2 3">
    <name type="scientific">Mucilaginibacter arboris</name>
    <dbReference type="NCBI Taxonomy" id="2682090"/>
    <lineage>
        <taxon>Bacteria</taxon>
        <taxon>Pseudomonadati</taxon>
        <taxon>Bacteroidota</taxon>
        <taxon>Sphingobacteriia</taxon>
        <taxon>Sphingobacteriales</taxon>
        <taxon>Sphingobacteriaceae</taxon>
        <taxon>Mucilaginibacter</taxon>
    </lineage>
</organism>
<gene>
    <name evidence="2" type="ORF">GO621_18680</name>
</gene>
<dbReference type="GO" id="GO:0004803">
    <property type="term" value="F:transposase activity"/>
    <property type="evidence" value="ECO:0007669"/>
    <property type="project" value="InterPro"/>
</dbReference>
<dbReference type="AlphaFoldDB" id="A0A7K1T2K9"/>
<dbReference type="InterPro" id="IPR002559">
    <property type="entry name" value="Transposase_11"/>
</dbReference>
<accession>A0A7K1T2K9</accession>
<keyword evidence="3" id="KW-1185">Reference proteome</keyword>
<dbReference type="Pfam" id="PF01609">
    <property type="entry name" value="DDE_Tnp_1"/>
    <property type="match status" value="1"/>
</dbReference>